<dbReference type="InterPro" id="IPR036259">
    <property type="entry name" value="MFS_trans_sf"/>
</dbReference>
<feature type="compositionally biased region" description="Polar residues" evidence="7">
    <location>
        <begin position="1"/>
        <end position="10"/>
    </location>
</feature>
<feature type="transmembrane region" description="Helical" evidence="8">
    <location>
        <begin position="253"/>
        <end position="272"/>
    </location>
</feature>
<name>A0ABT2G176_9CORY</name>
<feature type="transmembrane region" description="Helical" evidence="8">
    <location>
        <begin position="388"/>
        <end position="408"/>
    </location>
</feature>
<dbReference type="SUPFAM" id="SSF103473">
    <property type="entry name" value="MFS general substrate transporter"/>
    <property type="match status" value="1"/>
</dbReference>
<feature type="transmembrane region" description="Helical" evidence="8">
    <location>
        <begin position="317"/>
        <end position="336"/>
    </location>
</feature>
<dbReference type="InterPro" id="IPR011701">
    <property type="entry name" value="MFS"/>
</dbReference>
<feature type="transmembrane region" description="Helical" evidence="8">
    <location>
        <begin position="70"/>
        <end position="91"/>
    </location>
</feature>
<feature type="transmembrane region" description="Helical" evidence="8">
    <location>
        <begin position="103"/>
        <end position="124"/>
    </location>
</feature>
<dbReference type="PANTHER" id="PTHR23517:SF3">
    <property type="entry name" value="INTEGRAL MEMBRANE TRANSPORT PROTEIN"/>
    <property type="match status" value="1"/>
</dbReference>
<reference evidence="10 11" key="1">
    <citation type="submission" date="2022-08" db="EMBL/GenBank/DDBJ databases">
        <title>YIM 101645 draft genome.</title>
        <authorList>
            <person name="Chen X."/>
        </authorList>
    </citation>
    <scope>NUCLEOTIDE SEQUENCE [LARGE SCALE GENOMIC DNA]</scope>
    <source>
        <strain evidence="10 11">YIM 101645</strain>
    </source>
</reference>
<feature type="transmembrane region" description="Helical" evidence="8">
    <location>
        <begin position="348"/>
        <end position="376"/>
    </location>
</feature>
<feature type="transmembrane region" description="Helical" evidence="8">
    <location>
        <begin position="414"/>
        <end position="433"/>
    </location>
</feature>
<evidence type="ECO:0000256" key="6">
    <source>
        <dbReference type="ARBA" id="ARBA00023136"/>
    </source>
</evidence>
<comment type="subcellular location">
    <subcellularLocation>
        <location evidence="1">Cell membrane</location>
        <topology evidence="1">Multi-pass membrane protein</topology>
    </subcellularLocation>
</comment>
<keyword evidence="4 8" id="KW-0812">Transmembrane</keyword>
<evidence type="ECO:0000256" key="5">
    <source>
        <dbReference type="ARBA" id="ARBA00022989"/>
    </source>
</evidence>
<evidence type="ECO:0000256" key="7">
    <source>
        <dbReference type="SAM" id="MobiDB-lite"/>
    </source>
</evidence>
<feature type="domain" description="Major facilitator superfamily (MFS) profile" evidence="9">
    <location>
        <begin position="36"/>
        <end position="440"/>
    </location>
</feature>
<keyword evidence="3" id="KW-1003">Cell membrane</keyword>
<protein>
    <submittedName>
        <fullName evidence="10">RbtT/DalT/CsbX family MFS transporter</fullName>
    </submittedName>
</protein>
<keyword evidence="2" id="KW-0813">Transport</keyword>
<evidence type="ECO:0000313" key="11">
    <source>
        <dbReference type="Proteomes" id="UP001205965"/>
    </source>
</evidence>
<accession>A0ABT2G176</accession>
<dbReference type="Gene3D" id="1.20.1250.20">
    <property type="entry name" value="MFS general substrate transporter like domains"/>
    <property type="match status" value="2"/>
</dbReference>
<dbReference type="EMBL" id="JANWTC010000006">
    <property type="protein sequence ID" value="MCS5479929.1"/>
    <property type="molecule type" value="Genomic_DNA"/>
</dbReference>
<feature type="region of interest" description="Disordered" evidence="7">
    <location>
        <begin position="1"/>
        <end position="21"/>
    </location>
</feature>
<feature type="transmembrane region" description="Helical" evidence="8">
    <location>
        <begin position="130"/>
        <end position="155"/>
    </location>
</feature>
<dbReference type="InterPro" id="IPR004748">
    <property type="entry name" value="Polyol_permease-like"/>
</dbReference>
<evidence type="ECO:0000313" key="10">
    <source>
        <dbReference type="EMBL" id="MCS5479929.1"/>
    </source>
</evidence>
<comment type="caution">
    <text evidence="10">The sequence shown here is derived from an EMBL/GenBank/DDBJ whole genome shotgun (WGS) entry which is preliminary data.</text>
</comment>
<evidence type="ECO:0000256" key="8">
    <source>
        <dbReference type="SAM" id="Phobius"/>
    </source>
</evidence>
<dbReference type="InterPro" id="IPR020846">
    <property type="entry name" value="MFS_dom"/>
</dbReference>
<dbReference type="NCBIfam" id="TIGR00897">
    <property type="entry name" value="2A0118"/>
    <property type="match status" value="1"/>
</dbReference>
<keyword evidence="11" id="KW-1185">Reference proteome</keyword>
<dbReference type="Proteomes" id="UP001205965">
    <property type="component" value="Unassembled WGS sequence"/>
</dbReference>
<evidence type="ECO:0000256" key="4">
    <source>
        <dbReference type="ARBA" id="ARBA00022692"/>
    </source>
</evidence>
<evidence type="ECO:0000256" key="1">
    <source>
        <dbReference type="ARBA" id="ARBA00004651"/>
    </source>
</evidence>
<sequence length="465" mass="49357">MASNTTSANGSAVDAPPTASRPGTGGLAGRLGIPRPLILGFVGLTIFMIGDGVETNILEPFLSSEHGFSVSLAGTLITVYGIAVAIAAFFAAALSDLWGPRKVMMLGAAVWVVFELAFLCLALTTDLTWLIFLTYGLRGFGYPFFAYGFLVWITATAPAQHLGTGVGWFYVAFSAGLPTLGALTATVSMQFFDLTFYQTLWVSLGLVVTGSLIALLGVKERRGRFPLVSNPEAVSQTLGQGFRLLRQDRRARFVTYIRTINSIPTYAMAVFFPSFFTDDLGWQLGWFLILTTVIYAVNLPFNPFYGRIGDKFGWARTVFWAGAVACAVTLAMVYFIPLIALRLGASDAVAFAITLVAGTLFGVSLAGYVPLSALAVSLDPKHPGAAMATYNLGVGGAVAVGPLLVAVLHPLIGATGLVLVMVALYFLSGWMTLQLKGTQPGFDGVPAIDGDARIDDLADVNSPRN</sequence>
<dbReference type="PROSITE" id="PS50850">
    <property type="entry name" value="MFS"/>
    <property type="match status" value="1"/>
</dbReference>
<proteinExistence type="predicted"/>
<dbReference type="InterPro" id="IPR050171">
    <property type="entry name" value="MFS_Transporters"/>
</dbReference>
<feature type="transmembrane region" description="Helical" evidence="8">
    <location>
        <begin position="37"/>
        <end position="58"/>
    </location>
</feature>
<keyword evidence="5 8" id="KW-1133">Transmembrane helix</keyword>
<evidence type="ECO:0000259" key="9">
    <source>
        <dbReference type="PROSITE" id="PS50850"/>
    </source>
</evidence>
<dbReference type="RefSeq" id="WP_259427997.1">
    <property type="nucleotide sequence ID" value="NZ_JANWTC010000006.1"/>
</dbReference>
<keyword evidence="6 8" id="KW-0472">Membrane</keyword>
<evidence type="ECO:0000256" key="3">
    <source>
        <dbReference type="ARBA" id="ARBA00022475"/>
    </source>
</evidence>
<evidence type="ECO:0000256" key="2">
    <source>
        <dbReference type="ARBA" id="ARBA00022448"/>
    </source>
</evidence>
<feature type="transmembrane region" description="Helical" evidence="8">
    <location>
        <begin position="284"/>
        <end position="305"/>
    </location>
</feature>
<feature type="transmembrane region" description="Helical" evidence="8">
    <location>
        <begin position="167"/>
        <end position="192"/>
    </location>
</feature>
<organism evidence="10 11">
    <name type="scientific">Corynebacterium lemuris</name>
    <dbReference type="NCBI Taxonomy" id="1859292"/>
    <lineage>
        <taxon>Bacteria</taxon>
        <taxon>Bacillati</taxon>
        <taxon>Actinomycetota</taxon>
        <taxon>Actinomycetes</taxon>
        <taxon>Mycobacteriales</taxon>
        <taxon>Corynebacteriaceae</taxon>
        <taxon>Corynebacterium</taxon>
    </lineage>
</organism>
<feature type="transmembrane region" description="Helical" evidence="8">
    <location>
        <begin position="198"/>
        <end position="218"/>
    </location>
</feature>
<gene>
    <name evidence="10" type="ORF">NYP18_09705</name>
</gene>
<dbReference type="PANTHER" id="PTHR23517">
    <property type="entry name" value="RESISTANCE PROTEIN MDTM, PUTATIVE-RELATED-RELATED"/>
    <property type="match status" value="1"/>
</dbReference>
<dbReference type="Pfam" id="PF07690">
    <property type="entry name" value="MFS_1"/>
    <property type="match status" value="1"/>
</dbReference>